<dbReference type="OrthoDB" id="418245at2759"/>
<dbReference type="PROSITE" id="PS00615">
    <property type="entry name" value="C_TYPE_LECTIN_1"/>
    <property type="match status" value="1"/>
</dbReference>
<dbReference type="Pfam" id="PF00059">
    <property type="entry name" value="Lectin_C"/>
    <property type="match status" value="1"/>
</dbReference>
<evidence type="ECO:0000259" key="2">
    <source>
        <dbReference type="PROSITE" id="PS50041"/>
    </source>
</evidence>
<dbReference type="GeneID" id="119728031"/>
<keyword evidence="1" id="KW-1015">Disulfide bond</keyword>
<dbReference type="InterPro" id="IPR001304">
    <property type="entry name" value="C-type_lectin-like"/>
</dbReference>
<dbReference type="Proteomes" id="UP000887568">
    <property type="component" value="Unplaced"/>
</dbReference>
<dbReference type="PANTHER" id="PTHR22803">
    <property type="entry name" value="MANNOSE, PHOSPHOLIPASE, LECTIN RECEPTOR RELATED"/>
    <property type="match status" value="1"/>
</dbReference>
<dbReference type="SUPFAM" id="SSF56436">
    <property type="entry name" value="C-type lectin-like"/>
    <property type="match status" value="1"/>
</dbReference>
<dbReference type="RefSeq" id="XP_038056043.1">
    <property type="nucleotide sequence ID" value="XM_038200115.1"/>
</dbReference>
<accession>A0A913ZWL5</accession>
<dbReference type="InterPro" id="IPR016186">
    <property type="entry name" value="C-type_lectin-like/link_sf"/>
</dbReference>
<dbReference type="PROSITE" id="PS50041">
    <property type="entry name" value="C_TYPE_LECTIN_2"/>
    <property type="match status" value="1"/>
</dbReference>
<dbReference type="OMA" id="NCTARFC"/>
<evidence type="ECO:0000313" key="3">
    <source>
        <dbReference type="EnsemblMetazoa" id="XP_038056043.1"/>
    </source>
</evidence>
<evidence type="ECO:0000256" key="1">
    <source>
        <dbReference type="ARBA" id="ARBA00023157"/>
    </source>
</evidence>
<proteinExistence type="predicted"/>
<dbReference type="AlphaFoldDB" id="A0A913ZWL5"/>
<dbReference type="InterPro" id="IPR050111">
    <property type="entry name" value="C-type_lectin/snaclec_domain"/>
</dbReference>
<organism evidence="3 4">
    <name type="scientific">Patiria miniata</name>
    <name type="common">Bat star</name>
    <name type="synonym">Asterina miniata</name>
    <dbReference type="NCBI Taxonomy" id="46514"/>
    <lineage>
        <taxon>Eukaryota</taxon>
        <taxon>Metazoa</taxon>
        <taxon>Echinodermata</taxon>
        <taxon>Eleutherozoa</taxon>
        <taxon>Asterozoa</taxon>
        <taxon>Asteroidea</taxon>
        <taxon>Valvatacea</taxon>
        <taxon>Valvatida</taxon>
        <taxon>Asterinidae</taxon>
        <taxon>Patiria</taxon>
    </lineage>
</organism>
<reference evidence="3" key="1">
    <citation type="submission" date="2022-11" db="UniProtKB">
        <authorList>
            <consortium name="EnsemblMetazoa"/>
        </authorList>
    </citation>
    <scope>IDENTIFICATION</scope>
</reference>
<dbReference type="Gene3D" id="3.10.100.10">
    <property type="entry name" value="Mannose-Binding Protein A, subunit A"/>
    <property type="match status" value="1"/>
</dbReference>
<feature type="domain" description="C-type lectin" evidence="2">
    <location>
        <begin position="106"/>
        <end position="230"/>
    </location>
</feature>
<dbReference type="EnsemblMetazoa" id="XM_038200115.1">
    <property type="protein sequence ID" value="XP_038056043.1"/>
    <property type="gene ID" value="LOC119728031"/>
</dbReference>
<keyword evidence="4" id="KW-1185">Reference proteome</keyword>
<dbReference type="InterPro" id="IPR018378">
    <property type="entry name" value="C-type_lectin_CS"/>
</dbReference>
<dbReference type="InterPro" id="IPR016187">
    <property type="entry name" value="CTDL_fold"/>
</dbReference>
<evidence type="ECO:0000313" key="4">
    <source>
        <dbReference type="Proteomes" id="UP000887568"/>
    </source>
</evidence>
<name>A0A913ZWL5_PATMI</name>
<protein>
    <recommendedName>
        <fullName evidence="2">C-type lectin domain-containing protein</fullName>
    </recommendedName>
</protein>
<dbReference type="SMART" id="SM00034">
    <property type="entry name" value="CLECT"/>
    <property type="match status" value="1"/>
</dbReference>
<sequence>MRIKGTLLVIFSLDIVGSSFAIVCYAGRGFDVAVNSLQWGLPVADPCRCTAVRLGGEITTAAPAFSPLSRGGDLLLSEDAEEIWSFFNCTARFCATLPGSEHWQSFGLSCYLIINLRFAYLEAEKYCGNLATQGKSTHLASVHSAEENAFLRRYHAAVFQSTSNIALWIGYDRLASGDTYRWLDGSVGSGFEDWKPPMEPSRGAEKCTVLWYGNHWNDWPCYNTAPFVCKMPAY</sequence>